<feature type="domain" description="Halobacterial output" evidence="1">
    <location>
        <begin position="13"/>
        <end position="83"/>
    </location>
</feature>
<gene>
    <name evidence="2" type="ORF">EGH23_00210</name>
</gene>
<evidence type="ECO:0000313" key="2">
    <source>
        <dbReference type="EMBL" id="MBX0293298.1"/>
    </source>
</evidence>
<dbReference type="EMBL" id="RKLT01000001">
    <property type="protein sequence ID" value="MBX0293298.1"/>
    <property type="molecule type" value="Genomic_DNA"/>
</dbReference>
<dbReference type="AlphaFoldDB" id="A0AAW4P6C9"/>
<evidence type="ECO:0000259" key="1">
    <source>
        <dbReference type="Pfam" id="PF18545"/>
    </source>
</evidence>
<evidence type="ECO:0000313" key="3">
    <source>
        <dbReference type="Proteomes" id="UP001430455"/>
    </source>
</evidence>
<protein>
    <recommendedName>
        <fullName evidence="1">Halobacterial output domain-containing protein</fullName>
    </recommendedName>
</protein>
<comment type="caution">
    <text evidence="2">The sequence shown here is derived from an EMBL/GenBank/DDBJ whole genome shotgun (WGS) entry which is preliminary data.</text>
</comment>
<dbReference type="InterPro" id="IPR040624">
    <property type="entry name" value="HalOD1"/>
</dbReference>
<keyword evidence="3" id="KW-1185">Reference proteome</keyword>
<sequence length="95" mass="10276">MTGTKHVHSTTSAEPLSETVVYAVAAAKGVDPLDLDERLYDHVNPEALDELFREPDAERHATLTFSMAGCRVEIENGEVVVVTESEEPSAPEVPA</sequence>
<dbReference type="Proteomes" id="UP001430455">
    <property type="component" value="Unassembled WGS sequence"/>
</dbReference>
<dbReference type="Pfam" id="PF18545">
    <property type="entry name" value="HalOD1"/>
    <property type="match status" value="1"/>
</dbReference>
<accession>A0AAW4P6C9</accession>
<reference evidence="2 3" key="1">
    <citation type="submission" date="2021-06" db="EMBL/GenBank/DDBJ databases">
        <title>Halomicroarcula sp. a new haloarchaeum isolated from saline soil.</title>
        <authorList>
            <person name="Duran-Viseras A."/>
            <person name="Sanchez-Porro C."/>
            <person name="Ventosa A."/>
        </authorList>
    </citation>
    <scope>NUCLEOTIDE SEQUENCE [LARGE SCALE GENOMIC DNA]</scope>
    <source>
        <strain evidence="2 3">F27</strain>
    </source>
</reference>
<name>A0AAW4P6C9_9EURY</name>
<organism evidence="2 3">
    <name type="scientific">Haloarcula nitratireducens</name>
    <dbReference type="NCBI Taxonomy" id="2487749"/>
    <lineage>
        <taxon>Archaea</taxon>
        <taxon>Methanobacteriati</taxon>
        <taxon>Methanobacteriota</taxon>
        <taxon>Stenosarchaea group</taxon>
        <taxon>Halobacteria</taxon>
        <taxon>Halobacteriales</taxon>
        <taxon>Haloarculaceae</taxon>
        <taxon>Haloarcula</taxon>
    </lineage>
</organism>
<proteinExistence type="predicted"/>